<reference evidence="2" key="2">
    <citation type="journal article" date="2008" name="Nucleic Acids Res.">
        <title>The rice annotation project database (RAP-DB): 2008 update.</title>
        <authorList>
            <consortium name="The rice annotation project (RAP)"/>
        </authorList>
    </citation>
    <scope>GENOME REANNOTATION</scope>
    <source>
        <strain evidence="2">cv. Nipponbare</strain>
    </source>
</reference>
<dbReference type="KEGG" id="dosa:Os07g0119600"/>
<reference evidence="1 2" key="1">
    <citation type="journal article" date="2005" name="Nature">
        <title>The map-based sequence of the rice genome.</title>
        <authorList>
            <consortium name="International rice genome sequencing project (IRGSP)"/>
            <person name="Matsumoto T."/>
            <person name="Wu J."/>
            <person name="Kanamori H."/>
            <person name="Katayose Y."/>
            <person name="Fujisawa M."/>
            <person name="Namiki N."/>
            <person name="Mizuno H."/>
            <person name="Yamamoto K."/>
            <person name="Antonio B.A."/>
            <person name="Baba T."/>
            <person name="Sakata K."/>
            <person name="Nagamura Y."/>
            <person name="Aoki H."/>
            <person name="Arikawa K."/>
            <person name="Arita K."/>
            <person name="Bito T."/>
            <person name="Chiden Y."/>
            <person name="Fujitsuka N."/>
            <person name="Fukunaka R."/>
            <person name="Hamada M."/>
            <person name="Harada C."/>
            <person name="Hayashi A."/>
            <person name="Hijishita S."/>
            <person name="Honda M."/>
            <person name="Hosokawa S."/>
            <person name="Ichikawa Y."/>
            <person name="Idonuma A."/>
            <person name="Iijima M."/>
            <person name="Ikeda M."/>
            <person name="Ikeno M."/>
            <person name="Ito K."/>
            <person name="Ito S."/>
            <person name="Ito T."/>
            <person name="Ito Y."/>
            <person name="Ito Y."/>
            <person name="Iwabuchi A."/>
            <person name="Kamiya K."/>
            <person name="Karasawa W."/>
            <person name="Kurita K."/>
            <person name="Katagiri S."/>
            <person name="Kikuta A."/>
            <person name="Kobayashi H."/>
            <person name="Kobayashi N."/>
            <person name="Machita K."/>
            <person name="Maehara T."/>
            <person name="Masukawa M."/>
            <person name="Mizubayashi T."/>
            <person name="Mukai Y."/>
            <person name="Nagasaki H."/>
            <person name="Nagata Y."/>
            <person name="Naito S."/>
            <person name="Nakashima M."/>
            <person name="Nakama Y."/>
            <person name="Nakamichi Y."/>
            <person name="Nakamura M."/>
            <person name="Meguro A."/>
            <person name="Negishi M."/>
            <person name="Ohta I."/>
            <person name="Ohta T."/>
            <person name="Okamoto M."/>
            <person name="Ono N."/>
            <person name="Saji S."/>
            <person name="Sakaguchi M."/>
            <person name="Sakai K."/>
            <person name="Shibata M."/>
            <person name="Shimokawa T."/>
            <person name="Song J."/>
            <person name="Takazaki Y."/>
            <person name="Terasawa K."/>
            <person name="Tsugane M."/>
            <person name="Tsuji K."/>
            <person name="Ueda S."/>
            <person name="Waki K."/>
            <person name="Yamagata H."/>
            <person name="Yamamoto M."/>
            <person name="Yamamoto S."/>
            <person name="Yamane H."/>
            <person name="Yoshiki S."/>
            <person name="Yoshihara R."/>
            <person name="Yukawa K."/>
            <person name="Zhong H."/>
            <person name="Yano M."/>
            <person name="Yuan Q."/>
            <person name="Ouyang S."/>
            <person name="Liu J."/>
            <person name="Jones K.M."/>
            <person name="Gansberger K."/>
            <person name="Moffat K."/>
            <person name="Hill J."/>
            <person name="Bera J."/>
            <person name="Fadrosh D."/>
            <person name="Jin S."/>
            <person name="Johri S."/>
            <person name="Kim M."/>
            <person name="Overton L."/>
            <person name="Reardon M."/>
            <person name="Tsitrin T."/>
            <person name="Vuong H."/>
            <person name="Weaver B."/>
            <person name="Ciecko A."/>
            <person name="Tallon L."/>
            <person name="Jackson J."/>
            <person name="Pai G."/>
            <person name="Aken S.V."/>
            <person name="Utterback T."/>
            <person name="Reidmuller S."/>
            <person name="Feldblyum T."/>
            <person name="Hsiao J."/>
            <person name="Zismann V."/>
            <person name="Iobst S."/>
            <person name="de Vazeille A.R."/>
            <person name="Buell C.R."/>
            <person name="Ying K."/>
            <person name="Li Y."/>
            <person name="Lu T."/>
            <person name="Huang Y."/>
            <person name="Zhao Q."/>
            <person name="Feng Q."/>
            <person name="Zhang L."/>
            <person name="Zhu J."/>
            <person name="Weng Q."/>
            <person name="Mu J."/>
            <person name="Lu Y."/>
            <person name="Fan D."/>
            <person name="Liu Y."/>
            <person name="Guan J."/>
            <person name="Zhang Y."/>
            <person name="Yu S."/>
            <person name="Liu X."/>
            <person name="Zhang Y."/>
            <person name="Hong G."/>
            <person name="Han B."/>
            <person name="Choisne N."/>
            <person name="Demange N."/>
            <person name="Orjeda G."/>
            <person name="Samain S."/>
            <person name="Cattolico L."/>
            <person name="Pelletier E."/>
            <person name="Couloux A."/>
            <person name="Segurens B."/>
            <person name="Wincker P."/>
            <person name="D'Hont A."/>
            <person name="Scarpelli C."/>
            <person name="Weissenbach J."/>
            <person name="Salanoubat M."/>
            <person name="Quetier F."/>
            <person name="Yu Y."/>
            <person name="Kim H.R."/>
            <person name="Rambo T."/>
            <person name="Currie J."/>
            <person name="Collura K."/>
            <person name="Luo M."/>
            <person name="Yang T."/>
            <person name="Ammiraju J.S.S."/>
            <person name="Engler F."/>
            <person name="Soderlund C."/>
            <person name="Wing R.A."/>
            <person name="Palmer L.E."/>
            <person name="de la Bastide M."/>
            <person name="Spiegel L."/>
            <person name="Nascimento L."/>
            <person name="Zutavern T."/>
            <person name="O'Shaughnessy A."/>
            <person name="Dike S."/>
            <person name="Dedhia N."/>
            <person name="Preston R."/>
            <person name="Balija V."/>
            <person name="McCombie W.R."/>
            <person name="Chow T."/>
            <person name="Chen H."/>
            <person name="Chung M."/>
            <person name="Chen C."/>
            <person name="Shaw J."/>
            <person name="Wu H."/>
            <person name="Hsiao K."/>
            <person name="Chao Y."/>
            <person name="Chu M."/>
            <person name="Cheng C."/>
            <person name="Hour A."/>
            <person name="Lee P."/>
            <person name="Lin S."/>
            <person name="Lin Y."/>
            <person name="Liou J."/>
            <person name="Liu S."/>
            <person name="Hsing Y."/>
            <person name="Raghuvanshi S."/>
            <person name="Mohanty A."/>
            <person name="Bharti A.K."/>
            <person name="Gaur A."/>
            <person name="Gupta V."/>
            <person name="Kumar D."/>
            <person name="Ravi V."/>
            <person name="Vij S."/>
            <person name="Kapur A."/>
            <person name="Khurana P."/>
            <person name="Khurana P."/>
            <person name="Khurana J.P."/>
            <person name="Tyagi A.K."/>
            <person name="Gaikwad K."/>
            <person name="Singh A."/>
            <person name="Dalal V."/>
            <person name="Srivastava S."/>
            <person name="Dixit A."/>
            <person name="Pal A.K."/>
            <person name="Ghazi I.A."/>
            <person name="Yadav M."/>
            <person name="Pandit A."/>
            <person name="Bhargava A."/>
            <person name="Sureshbabu K."/>
            <person name="Batra K."/>
            <person name="Sharma T.R."/>
            <person name="Mohapatra T."/>
            <person name="Singh N.K."/>
            <person name="Messing J."/>
            <person name="Nelson A.B."/>
            <person name="Fuks G."/>
            <person name="Kavchok S."/>
            <person name="Keizer G."/>
            <person name="Linton E."/>
            <person name="Llaca V."/>
            <person name="Song R."/>
            <person name="Tanyolac B."/>
            <person name="Young S."/>
            <person name="Ho-Il K."/>
            <person name="Hahn J.H."/>
            <person name="Sangsakoo G."/>
            <person name="Vanavichit A."/>
            <person name="de Mattos Luiz.A.T."/>
            <person name="Zimmer P.D."/>
            <person name="Malone G."/>
            <person name="Dellagostin O."/>
            <person name="de Oliveira A.C."/>
            <person name="Bevan M."/>
            <person name="Bancroft I."/>
            <person name="Minx P."/>
            <person name="Cordum H."/>
            <person name="Wilson R."/>
            <person name="Cheng Z."/>
            <person name="Jin W."/>
            <person name="Jiang J."/>
            <person name="Leong S.A."/>
            <person name="Iwama H."/>
            <person name="Gojobori T."/>
            <person name="Itoh T."/>
            <person name="Niimura Y."/>
            <person name="Fujii Y."/>
            <person name="Habara T."/>
            <person name="Sakai H."/>
            <person name="Sato Y."/>
            <person name="Wilson G."/>
            <person name="Kumar K."/>
            <person name="McCouch S."/>
            <person name="Juretic N."/>
            <person name="Hoen D."/>
            <person name="Wright S."/>
            <person name="Bruskiewich R."/>
            <person name="Bureau T."/>
            <person name="Miyao A."/>
            <person name="Hirochika H."/>
            <person name="Nishikawa T."/>
            <person name="Kadowaki K."/>
            <person name="Sugiura M."/>
            <person name="Burr B."/>
            <person name="Sasaki T."/>
        </authorList>
    </citation>
    <scope>NUCLEOTIDE SEQUENCE [LARGE SCALE GENOMIC DNA]</scope>
    <source>
        <strain evidence="2">cv. Nipponbare</strain>
    </source>
</reference>
<dbReference type="AlphaFoldDB" id="C7J4K2"/>
<sequence>MAMMRSALARVFRRSASGSCSAPAGVCRRRPEIIDQAPPLPSLRPAAMPHMSVAAAAAAAPTRRLLQGPRQFLVISEATEGVKWAGQKRFFSMERNANGFKLMESARLAVKKIKALGNARIEIDPRNEFYVVAVATAISLWLMSRQYRSLGDPTFPGGSMKKLQAWKRVSKLNSGKSNNADE</sequence>
<proteinExistence type="predicted"/>
<evidence type="ECO:0000313" key="1">
    <source>
        <dbReference type="EMBL" id="BAH93753.1"/>
    </source>
</evidence>
<organism evidence="1 2">
    <name type="scientific">Oryza sativa subsp. japonica</name>
    <name type="common">Rice</name>
    <dbReference type="NCBI Taxonomy" id="39947"/>
    <lineage>
        <taxon>Eukaryota</taxon>
        <taxon>Viridiplantae</taxon>
        <taxon>Streptophyta</taxon>
        <taxon>Embryophyta</taxon>
        <taxon>Tracheophyta</taxon>
        <taxon>Spermatophyta</taxon>
        <taxon>Magnoliopsida</taxon>
        <taxon>Liliopsida</taxon>
        <taxon>Poales</taxon>
        <taxon>Poaceae</taxon>
        <taxon>BOP clade</taxon>
        <taxon>Oryzoideae</taxon>
        <taxon>Oryzeae</taxon>
        <taxon>Oryzinae</taxon>
        <taxon>Oryza</taxon>
        <taxon>Oryza sativa</taxon>
    </lineage>
</organism>
<dbReference type="EMBL" id="AP008213">
    <property type="protein sequence ID" value="BAH93753.1"/>
    <property type="molecule type" value="Genomic_DNA"/>
</dbReference>
<protein>
    <submittedName>
        <fullName evidence="1">Os07g0119600 protein</fullName>
    </submittedName>
</protein>
<dbReference type="OrthoDB" id="10345823at2759"/>
<accession>C7J4K2</accession>
<evidence type="ECO:0000313" key="2">
    <source>
        <dbReference type="Proteomes" id="UP000000763"/>
    </source>
</evidence>
<dbReference type="KEGG" id="osa:9266681"/>
<name>C7J4K2_ORYSJ</name>
<gene>
    <name evidence="1" type="ordered locus">Os07g0119600</name>
</gene>
<dbReference type="Proteomes" id="UP000000763">
    <property type="component" value="Chromosome 7"/>
</dbReference>